<dbReference type="AlphaFoldDB" id="A0A2K1R3D5"/>
<feature type="compositionally biased region" description="Acidic residues" evidence="1">
    <location>
        <begin position="662"/>
        <end position="681"/>
    </location>
</feature>
<feature type="compositionally biased region" description="Low complexity" evidence="1">
    <location>
        <begin position="908"/>
        <end position="919"/>
    </location>
</feature>
<comment type="caution">
    <text evidence="2">The sequence shown here is derived from an EMBL/GenBank/DDBJ whole genome shotgun (WGS) entry which is preliminary data.</text>
</comment>
<feature type="compositionally biased region" description="Basic and acidic residues" evidence="1">
    <location>
        <begin position="1137"/>
        <end position="1150"/>
    </location>
</feature>
<dbReference type="EMBL" id="NKHZ01000001">
    <property type="protein sequence ID" value="PNS21802.1"/>
    <property type="molecule type" value="Genomic_DNA"/>
</dbReference>
<protein>
    <recommendedName>
        <fullName evidence="4">Telomere replication protein EST3</fullName>
    </recommendedName>
</protein>
<feature type="compositionally biased region" description="Polar residues" evidence="1">
    <location>
        <begin position="1071"/>
        <end position="1080"/>
    </location>
</feature>
<feature type="compositionally biased region" description="Basic and acidic residues" evidence="1">
    <location>
        <begin position="1081"/>
        <end position="1090"/>
    </location>
</feature>
<feature type="region of interest" description="Disordered" evidence="1">
    <location>
        <begin position="300"/>
        <end position="508"/>
    </location>
</feature>
<feature type="compositionally biased region" description="Polar residues" evidence="1">
    <location>
        <begin position="785"/>
        <end position="810"/>
    </location>
</feature>
<reference evidence="2 3" key="1">
    <citation type="submission" date="2017-06" db="EMBL/GenBank/DDBJ databases">
        <title>Draft genome sequence of a variant of Elsinoe murrayae.</title>
        <authorList>
            <person name="Cheng Q."/>
        </authorList>
    </citation>
    <scope>NUCLEOTIDE SEQUENCE [LARGE SCALE GENOMIC DNA]</scope>
    <source>
        <strain evidence="2 3">CQ-2017a</strain>
    </source>
</reference>
<feature type="compositionally biased region" description="Polar residues" evidence="1">
    <location>
        <begin position="564"/>
        <end position="574"/>
    </location>
</feature>
<feature type="compositionally biased region" description="Low complexity" evidence="1">
    <location>
        <begin position="493"/>
        <end position="508"/>
    </location>
</feature>
<feature type="compositionally biased region" description="Polar residues" evidence="1">
    <location>
        <begin position="635"/>
        <end position="650"/>
    </location>
</feature>
<dbReference type="OrthoDB" id="3538943at2759"/>
<feature type="compositionally biased region" description="Polar residues" evidence="1">
    <location>
        <begin position="881"/>
        <end position="900"/>
    </location>
</feature>
<gene>
    <name evidence="2" type="ORF">CAC42_400</name>
</gene>
<proteinExistence type="predicted"/>
<feature type="compositionally biased region" description="Polar residues" evidence="1">
    <location>
        <begin position="1023"/>
        <end position="1038"/>
    </location>
</feature>
<evidence type="ECO:0000256" key="1">
    <source>
        <dbReference type="SAM" id="MobiDB-lite"/>
    </source>
</evidence>
<feature type="compositionally biased region" description="Basic and acidic residues" evidence="1">
    <location>
        <begin position="450"/>
        <end position="465"/>
    </location>
</feature>
<organism evidence="2 3">
    <name type="scientific">Sphaceloma murrayae</name>
    <dbReference type="NCBI Taxonomy" id="2082308"/>
    <lineage>
        <taxon>Eukaryota</taxon>
        <taxon>Fungi</taxon>
        <taxon>Dikarya</taxon>
        <taxon>Ascomycota</taxon>
        <taxon>Pezizomycotina</taxon>
        <taxon>Dothideomycetes</taxon>
        <taxon>Dothideomycetidae</taxon>
        <taxon>Myriangiales</taxon>
        <taxon>Elsinoaceae</taxon>
        <taxon>Sphaceloma</taxon>
    </lineage>
</organism>
<evidence type="ECO:0000313" key="2">
    <source>
        <dbReference type="EMBL" id="PNS21802.1"/>
    </source>
</evidence>
<feature type="compositionally biased region" description="Polar residues" evidence="1">
    <location>
        <begin position="861"/>
        <end position="872"/>
    </location>
</feature>
<evidence type="ECO:0008006" key="4">
    <source>
        <dbReference type="Google" id="ProtNLM"/>
    </source>
</evidence>
<keyword evidence="3" id="KW-1185">Reference proteome</keyword>
<dbReference type="STRING" id="2082308.A0A2K1R3D5"/>
<feature type="region of interest" description="Disordered" evidence="1">
    <location>
        <begin position="708"/>
        <end position="1162"/>
    </location>
</feature>
<feature type="compositionally biased region" description="Basic and acidic residues" evidence="1">
    <location>
        <begin position="618"/>
        <end position="630"/>
    </location>
</feature>
<feature type="compositionally biased region" description="Polar residues" evidence="1">
    <location>
        <begin position="929"/>
        <end position="947"/>
    </location>
</feature>
<feature type="compositionally biased region" description="Polar residues" evidence="1">
    <location>
        <begin position="834"/>
        <end position="846"/>
    </location>
</feature>
<dbReference type="Proteomes" id="UP000243797">
    <property type="component" value="Unassembled WGS sequence"/>
</dbReference>
<feature type="compositionally biased region" description="Low complexity" evidence="1">
    <location>
        <begin position="338"/>
        <end position="351"/>
    </location>
</feature>
<evidence type="ECO:0000313" key="3">
    <source>
        <dbReference type="Proteomes" id="UP000243797"/>
    </source>
</evidence>
<name>A0A2K1R3D5_9PEZI</name>
<feature type="compositionally biased region" description="Polar residues" evidence="1">
    <location>
        <begin position="592"/>
        <end position="613"/>
    </location>
</feature>
<feature type="compositionally biased region" description="Basic and acidic residues" evidence="1">
    <location>
        <begin position="397"/>
        <end position="422"/>
    </location>
</feature>
<feature type="compositionally biased region" description="Polar residues" evidence="1">
    <location>
        <begin position="302"/>
        <end position="316"/>
    </location>
</feature>
<feature type="region of interest" description="Disordered" evidence="1">
    <location>
        <begin position="564"/>
        <end position="685"/>
    </location>
</feature>
<sequence>MTALLSPWLRAELYKAAQDAVLWKRSRVVAARAPKVKPDPESVSLTQSDLEIDDGNDRFDDDGSNIRVELTRPTSENSRVRMTDVVQVGRHFECQLSDGHHTVPGVVTMALAAKLEKDGRTLAQMHGALLSIRSFTLRLTPLGGRPEHISMELEQVKYYKGSSANGHFGSPEPLRDDPDFDSIFAQLGRYDRGELSEDPSDDEIIEARDDDELQSQGAASDASLSEIPFASQTTTQGNMVFATQIEDDPARRKLRELPALPEISIAGGVNLARPQASTSVAEGQRRKLLSLFQPRATLLPSEETSQVSQEKTTVSATPMERRKTSQATPQRTSHENIPPAKQQTPTKPTQKLIDSPSKKSTVSRAQIGSEPDDDLVSNPAGSGCIAEISELRSPPHRQGERSAKTTEVRSNGHTEAVRHDGNQKATSQDNSKPPREIDDGLPGALGPGESSDRPRSWENLVRHESQSPNADPAELHNEVQQPPPIAAVKGPVASQSLPAKSSASAPRAPHPLYIKYASRRMPKDQETLLQREESWLPSHPGRRFPEGNIPVAALASLATVKSAITPSKTGQNAASDVEIEVSGNEDDAMANVDTQLMSWPSSPVQPPLASSAQAFDESYSKPLDHRRGEYPPDSSDPQSQTQGFAPTKASSIPALSKVQEINELEDDFDSDENDEDDADDNLDLRTALPRALNSSQEVGQMNGALSVTVDHHPETASNATLPATSVPAKRPRSPEIEVQESPYRLSDRAPTQSTEEAVPATQPLLPTTPVHMTRPLPPKPHFDASRQSMPTTTLQQPRVHSSHAGSSSQDARFDLHSASDRQTSVRQAVPPKTPTSTSRISQSQAGSPLFSVHANRAASAPRSTQVHAQFTSHGRGAQPQALPSSALQPSTQRSPQTASAPQLKPNGSQSATTSQNTTAYPIEPRHNGSHSQHSLPSQQAVVTSSRATPAETRVSTAPAPALRGSPESSRPAARQSREATPPQKKRRAALAWGSQETATENPAVAHKKLKSETLRRLRRGSSDESAGLSSTTVDTSRPVQPRHTVSGANKVVVSAPRGSASGSERSRPGSRASSKQSNLSCEREADEAGKARNWRVLKRAASVENNTDTDAASDMKNAQGAPSTVMSRGPPRPAGKKSRDASIEEVDHQVTPRKTSTSKGYYLPFSDPELSDIVADDEEDAEDMLHSDGEIDDVDDNEDENILADDGPLLHDDLPAFGDNRSGEFARRYLSLATVRQDQQEVRRGGKINVLGWKIGL</sequence>
<feature type="compositionally biased region" description="Acidic residues" evidence="1">
    <location>
        <begin position="577"/>
        <end position="588"/>
    </location>
</feature>
<accession>A0A2K1R3D5</accession>
<dbReference type="InParanoid" id="A0A2K1R3D5"/>